<gene>
    <name evidence="2" type="ORF">ACFQZQ_11605</name>
</gene>
<dbReference type="Proteomes" id="UP001597090">
    <property type="component" value="Unassembled WGS sequence"/>
</dbReference>
<reference evidence="3" key="1">
    <citation type="journal article" date="2019" name="Int. J. Syst. Evol. Microbiol.">
        <title>The Global Catalogue of Microorganisms (GCM) 10K type strain sequencing project: providing services to taxonomists for standard genome sequencing and annotation.</title>
        <authorList>
            <consortium name="The Broad Institute Genomics Platform"/>
            <consortium name="The Broad Institute Genome Sequencing Center for Infectious Disease"/>
            <person name="Wu L."/>
            <person name="Ma J."/>
        </authorList>
    </citation>
    <scope>NUCLEOTIDE SEQUENCE [LARGE SCALE GENOMIC DNA]</scope>
    <source>
        <strain evidence="3">CCUG 55491</strain>
    </source>
</reference>
<organism evidence="2 3">
    <name type="scientific">Lysobacter koreensis</name>
    <dbReference type="NCBI Taxonomy" id="266122"/>
    <lineage>
        <taxon>Bacteria</taxon>
        <taxon>Pseudomonadati</taxon>
        <taxon>Pseudomonadota</taxon>
        <taxon>Gammaproteobacteria</taxon>
        <taxon>Lysobacterales</taxon>
        <taxon>Lysobacteraceae</taxon>
        <taxon>Lysobacter</taxon>
    </lineage>
</organism>
<feature type="signal peptide" evidence="1">
    <location>
        <begin position="1"/>
        <end position="23"/>
    </location>
</feature>
<evidence type="ECO:0000313" key="2">
    <source>
        <dbReference type="EMBL" id="MFD0739920.1"/>
    </source>
</evidence>
<keyword evidence="3" id="KW-1185">Reference proteome</keyword>
<sequence length="118" mass="12447">MLKHVAVALISSALAVASASVPAQRGLVRIDATSSESAEASYKAMMRDRSAAEQQKLALAVLVLNMEGVESAREAMDNPELQSPSIGRIKDKVAGMTAKQIIETAARNPSVRIEVSGQ</sequence>
<protein>
    <submittedName>
        <fullName evidence="2">Uncharacterized protein</fullName>
    </submittedName>
</protein>
<feature type="chain" id="PRO_5046439888" evidence="1">
    <location>
        <begin position="24"/>
        <end position="118"/>
    </location>
</feature>
<accession>A0ABW2YND8</accession>
<evidence type="ECO:0000256" key="1">
    <source>
        <dbReference type="SAM" id="SignalP"/>
    </source>
</evidence>
<comment type="caution">
    <text evidence="2">The sequence shown here is derived from an EMBL/GenBank/DDBJ whole genome shotgun (WGS) entry which is preliminary data.</text>
</comment>
<evidence type="ECO:0000313" key="3">
    <source>
        <dbReference type="Proteomes" id="UP001597090"/>
    </source>
</evidence>
<name>A0ABW2YND8_9GAMM</name>
<dbReference type="EMBL" id="JBHTIH010000006">
    <property type="protein sequence ID" value="MFD0739920.1"/>
    <property type="molecule type" value="Genomic_DNA"/>
</dbReference>
<dbReference type="RefSeq" id="WP_386812958.1">
    <property type="nucleotide sequence ID" value="NZ_JBHTIH010000006.1"/>
</dbReference>
<proteinExistence type="predicted"/>
<keyword evidence="1" id="KW-0732">Signal</keyword>